<dbReference type="InterPro" id="IPR036565">
    <property type="entry name" value="Mur-like_cat_sf"/>
</dbReference>
<dbReference type="Pfam" id="PF08245">
    <property type="entry name" value="Mur_ligase_M"/>
    <property type="match status" value="1"/>
</dbReference>
<evidence type="ECO:0000313" key="19">
    <source>
        <dbReference type="Proteomes" id="UP000620075"/>
    </source>
</evidence>
<evidence type="ECO:0000256" key="7">
    <source>
        <dbReference type="ARBA" id="ARBA00022741"/>
    </source>
</evidence>
<dbReference type="GO" id="GO:0051301">
    <property type="term" value="P:cell division"/>
    <property type="evidence" value="ECO:0007669"/>
    <property type="project" value="UniProtKB-KW"/>
</dbReference>
<dbReference type="GO" id="GO:0009252">
    <property type="term" value="P:peptidoglycan biosynthetic process"/>
    <property type="evidence" value="ECO:0007669"/>
    <property type="project" value="UniProtKB-UniRule"/>
</dbReference>
<keyword evidence="6 14" id="KW-0132">Cell division</keyword>
<dbReference type="GO" id="GO:0071555">
    <property type="term" value="P:cell wall organization"/>
    <property type="evidence" value="ECO:0007669"/>
    <property type="project" value="UniProtKB-KW"/>
</dbReference>
<dbReference type="Gene3D" id="3.40.1190.10">
    <property type="entry name" value="Mur-like, catalytic domain"/>
    <property type="match status" value="1"/>
</dbReference>
<proteinExistence type="inferred from homology"/>
<dbReference type="EC" id="6.3.2.8" evidence="3 14"/>
<dbReference type="InterPro" id="IPR013221">
    <property type="entry name" value="Mur_ligase_cen"/>
</dbReference>
<dbReference type="InterPro" id="IPR005758">
    <property type="entry name" value="UDP-N-AcMur_Ala_ligase_MurC"/>
</dbReference>
<reference evidence="18 19" key="1">
    <citation type="submission" date="2020-10" db="EMBL/GenBank/DDBJ databases">
        <title>Ca. Dormibacterota MAGs.</title>
        <authorList>
            <person name="Montgomery K."/>
        </authorList>
    </citation>
    <scope>NUCLEOTIDE SEQUENCE [LARGE SCALE GENOMIC DNA]</scope>
    <source>
        <strain evidence="18">SC8811_S16_3</strain>
    </source>
</reference>
<dbReference type="GO" id="GO:0008360">
    <property type="term" value="P:regulation of cell shape"/>
    <property type="evidence" value="ECO:0007669"/>
    <property type="project" value="UniProtKB-KW"/>
</dbReference>
<dbReference type="SUPFAM" id="SSF53623">
    <property type="entry name" value="MurD-like peptide ligases, catalytic domain"/>
    <property type="match status" value="1"/>
</dbReference>
<dbReference type="Proteomes" id="UP000620075">
    <property type="component" value="Unassembled WGS sequence"/>
</dbReference>
<keyword evidence="12 14" id="KW-0961">Cell wall biogenesis/degradation</keyword>
<dbReference type="InterPro" id="IPR036615">
    <property type="entry name" value="Mur_ligase_C_dom_sf"/>
</dbReference>
<comment type="pathway">
    <text evidence="2 14">Cell wall biogenesis; peptidoglycan biosynthesis.</text>
</comment>
<comment type="caution">
    <text evidence="18">The sequence shown here is derived from an EMBL/GenBank/DDBJ whole genome shotgun (WGS) entry which is preliminary data.</text>
</comment>
<dbReference type="PANTHER" id="PTHR43445">
    <property type="entry name" value="UDP-N-ACETYLMURAMATE--L-ALANINE LIGASE-RELATED"/>
    <property type="match status" value="1"/>
</dbReference>
<evidence type="ECO:0000259" key="15">
    <source>
        <dbReference type="Pfam" id="PF01225"/>
    </source>
</evidence>
<dbReference type="EMBL" id="JAEKNQ010000051">
    <property type="protein sequence ID" value="MBJ7604070.1"/>
    <property type="molecule type" value="Genomic_DNA"/>
</dbReference>
<keyword evidence="10 14" id="KW-0573">Peptidoglycan synthesis</keyword>
<name>A0A934N7U9_9BACT</name>
<comment type="function">
    <text evidence="14">Cell wall formation.</text>
</comment>
<evidence type="ECO:0000259" key="17">
    <source>
        <dbReference type="Pfam" id="PF08245"/>
    </source>
</evidence>
<comment type="similarity">
    <text evidence="14">Belongs to the MurCDEF family.</text>
</comment>
<organism evidence="18 19">
    <name type="scientific">Candidatus Dormiibacter inghamiae</name>
    <dbReference type="NCBI Taxonomy" id="3127013"/>
    <lineage>
        <taxon>Bacteria</taxon>
        <taxon>Bacillati</taxon>
        <taxon>Candidatus Dormiibacterota</taxon>
        <taxon>Candidatus Dormibacteria</taxon>
        <taxon>Candidatus Dormibacterales</taxon>
        <taxon>Candidatus Dormibacteraceae</taxon>
        <taxon>Candidatus Dormiibacter</taxon>
    </lineage>
</organism>
<evidence type="ECO:0000256" key="11">
    <source>
        <dbReference type="ARBA" id="ARBA00023306"/>
    </source>
</evidence>
<evidence type="ECO:0000256" key="13">
    <source>
        <dbReference type="ARBA" id="ARBA00047833"/>
    </source>
</evidence>
<keyword evidence="5 14" id="KW-0436">Ligase</keyword>
<evidence type="ECO:0000256" key="2">
    <source>
        <dbReference type="ARBA" id="ARBA00004752"/>
    </source>
</evidence>
<dbReference type="SUPFAM" id="SSF51984">
    <property type="entry name" value="MurCD N-terminal domain"/>
    <property type="match status" value="1"/>
</dbReference>
<evidence type="ECO:0000256" key="5">
    <source>
        <dbReference type="ARBA" id="ARBA00022598"/>
    </source>
</evidence>
<dbReference type="Pfam" id="PF02875">
    <property type="entry name" value="Mur_ligase_C"/>
    <property type="match status" value="1"/>
</dbReference>
<evidence type="ECO:0000256" key="4">
    <source>
        <dbReference type="ARBA" id="ARBA00022490"/>
    </source>
</evidence>
<dbReference type="Gene3D" id="3.40.50.720">
    <property type="entry name" value="NAD(P)-binding Rossmann-like Domain"/>
    <property type="match status" value="1"/>
</dbReference>
<protein>
    <recommendedName>
        <fullName evidence="3 14">UDP-N-acetylmuramate--L-alanine ligase</fullName>
        <ecNumber evidence="3 14">6.3.2.8</ecNumber>
    </recommendedName>
    <alternativeName>
        <fullName evidence="14">UDP-N-acetylmuramoyl-L-alanine synthetase</fullName>
    </alternativeName>
</protein>
<dbReference type="GO" id="GO:0008763">
    <property type="term" value="F:UDP-N-acetylmuramate-L-alanine ligase activity"/>
    <property type="evidence" value="ECO:0007669"/>
    <property type="project" value="UniProtKB-UniRule"/>
</dbReference>
<dbReference type="RefSeq" id="WP_338181080.1">
    <property type="nucleotide sequence ID" value="NZ_JAEKNQ010000051.1"/>
</dbReference>
<feature type="binding site" evidence="14">
    <location>
        <begin position="110"/>
        <end position="116"/>
    </location>
    <ligand>
        <name>ATP</name>
        <dbReference type="ChEBI" id="CHEBI:30616"/>
    </ligand>
</feature>
<feature type="domain" description="Mur ligase central" evidence="17">
    <location>
        <begin position="108"/>
        <end position="274"/>
    </location>
</feature>
<keyword evidence="9 14" id="KW-0133">Cell shape</keyword>
<keyword evidence="4 14" id="KW-0963">Cytoplasm</keyword>
<dbReference type="InterPro" id="IPR050061">
    <property type="entry name" value="MurCDEF_pg_biosynth"/>
</dbReference>
<comment type="subcellular location">
    <subcellularLocation>
        <location evidence="1 14">Cytoplasm</location>
    </subcellularLocation>
</comment>
<evidence type="ECO:0000256" key="1">
    <source>
        <dbReference type="ARBA" id="ARBA00004496"/>
    </source>
</evidence>
<keyword evidence="11 14" id="KW-0131">Cell cycle</keyword>
<dbReference type="GO" id="GO:0005524">
    <property type="term" value="F:ATP binding"/>
    <property type="evidence" value="ECO:0007669"/>
    <property type="project" value="UniProtKB-UniRule"/>
</dbReference>
<feature type="domain" description="Mur ligase C-terminal" evidence="16">
    <location>
        <begin position="296"/>
        <end position="420"/>
    </location>
</feature>
<evidence type="ECO:0000256" key="10">
    <source>
        <dbReference type="ARBA" id="ARBA00022984"/>
    </source>
</evidence>
<evidence type="ECO:0000259" key="16">
    <source>
        <dbReference type="Pfam" id="PF02875"/>
    </source>
</evidence>
<evidence type="ECO:0000256" key="6">
    <source>
        <dbReference type="ARBA" id="ARBA00022618"/>
    </source>
</evidence>
<keyword evidence="7 14" id="KW-0547">Nucleotide-binding</keyword>
<dbReference type="PANTHER" id="PTHR43445:SF3">
    <property type="entry name" value="UDP-N-ACETYLMURAMATE--L-ALANINE LIGASE"/>
    <property type="match status" value="1"/>
</dbReference>
<dbReference type="InterPro" id="IPR000713">
    <property type="entry name" value="Mur_ligase_N"/>
</dbReference>
<dbReference type="Pfam" id="PF01225">
    <property type="entry name" value="Mur_ligase"/>
    <property type="match status" value="1"/>
</dbReference>
<dbReference type="SUPFAM" id="SSF53244">
    <property type="entry name" value="MurD-like peptide ligases, peptide-binding domain"/>
    <property type="match status" value="1"/>
</dbReference>
<evidence type="ECO:0000256" key="12">
    <source>
        <dbReference type="ARBA" id="ARBA00023316"/>
    </source>
</evidence>
<dbReference type="NCBIfam" id="TIGR01082">
    <property type="entry name" value="murC"/>
    <property type="match status" value="1"/>
</dbReference>
<dbReference type="Gene3D" id="3.90.190.20">
    <property type="entry name" value="Mur ligase, C-terminal domain"/>
    <property type="match status" value="1"/>
</dbReference>
<comment type="catalytic activity">
    <reaction evidence="13 14">
        <text>UDP-N-acetyl-alpha-D-muramate + L-alanine + ATP = UDP-N-acetyl-alpha-D-muramoyl-L-alanine + ADP + phosphate + H(+)</text>
        <dbReference type="Rhea" id="RHEA:23372"/>
        <dbReference type="ChEBI" id="CHEBI:15378"/>
        <dbReference type="ChEBI" id="CHEBI:30616"/>
        <dbReference type="ChEBI" id="CHEBI:43474"/>
        <dbReference type="ChEBI" id="CHEBI:57972"/>
        <dbReference type="ChEBI" id="CHEBI:70757"/>
        <dbReference type="ChEBI" id="CHEBI:83898"/>
        <dbReference type="ChEBI" id="CHEBI:456216"/>
        <dbReference type="EC" id="6.3.2.8"/>
    </reaction>
</comment>
<dbReference type="HAMAP" id="MF_00046">
    <property type="entry name" value="MurC"/>
    <property type="match status" value="1"/>
</dbReference>
<sequence>MKRAHLLGIGGAGVSALARALLSRGYEVSGCDLRESDTTRSLAAEGAGIEIGHGIGHVNTHLDLVVYSGAVRAAGQAELAAARAAGIRVLSRAELLAELMQEFESVAVAGSHGKTTVTYMLGHVLQRAGWDPTVLVGDGTNSRAGQSRYLVAEADESDGTLVLHRPRHGILTNVDFDHPDHFSGLEEIATLFRNFVAVIPGLAVVGADDERAREFTSAGRLLTYGFHEAADYRCRRGASGSFEALRGEVVLARLKLPFPGRHNVQNATGALAMAVELGVDPEVAAAALADFPGAHRRLESLGEYRGARLLDDYGHHPAEVTSTLAAVRELRPERLVIVFQPQRYTRYEALRDDFARSLLGADVVVVAEIYPAGEANPGLSARDLAAAVPGARFAPDLAEARRQVEQLARPGDVIVFMGAGDIWKVGSELAQSR</sequence>
<evidence type="ECO:0000256" key="14">
    <source>
        <dbReference type="HAMAP-Rule" id="MF_00046"/>
    </source>
</evidence>
<evidence type="ECO:0000256" key="3">
    <source>
        <dbReference type="ARBA" id="ARBA00012211"/>
    </source>
</evidence>
<evidence type="ECO:0000256" key="8">
    <source>
        <dbReference type="ARBA" id="ARBA00022840"/>
    </source>
</evidence>
<evidence type="ECO:0000256" key="9">
    <source>
        <dbReference type="ARBA" id="ARBA00022960"/>
    </source>
</evidence>
<dbReference type="GO" id="GO:0005737">
    <property type="term" value="C:cytoplasm"/>
    <property type="evidence" value="ECO:0007669"/>
    <property type="project" value="UniProtKB-SubCell"/>
</dbReference>
<evidence type="ECO:0000313" key="18">
    <source>
        <dbReference type="EMBL" id="MBJ7604070.1"/>
    </source>
</evidence>
<feature type="domain" description="Mur ligase N-terminal catalytic" evidence="15">
    <location>
        <begin position="4"/>
        <end position="103"/>
    </location>
</feature>
<gene>
    <name evidence="14 18" type="primary">murC</name>
    <name evidence="18" type="ORF">JF888_12895</name>
</gene>
<dbReference type="InterPro" id="IPR004101">
    <property type="entry name" value="Mur_ligase_C"/>
</dbReference>
<dbReference type="AlphaFoldDB" id="A0A934N7U9"/>
<keyword evidence="8 14" id="KW-0067">ATP-binding</keyword>
<accession>A0A934N7U9</accession>